<feature type="region of interest" description="Disordered" evidence="2">
    <location>
        <begin position="119"/>
        <end position="154"/>
    </location>
</feature>
<keyword evidence="5" id="KW-1185">Reference proteome</keyword>
<accession>A0A183CU84</accession>
<dbReference type="GO" id="GO:0000978">
    <property type="term" value="F:RNA polymerase II cis-regulatory region sequence-specific DNA binding"/>
    <property type="evidence" value="ECO:0007669"/>
    <property type="project" value="TreeGrafter"/>
</dbReference>
<feature type="compositionally biased region" description="Low complexity" evidence="2">
    <location>
        <begin position="90"/>
        <end position="99"/>
    </location>
</feature>
<dbReference type="GO" id="GO:0005634">
    <property type="term" value="C:nucleus"/>
    <property type="evidence" value="ECO:0007669"/>
    <property type="project" value="UniProtKB-SubCell"/>
</dbReference>
<feature type="compositionally biased region" description="Polar residues" evidence="2">
    <location>
        <begin position="62"/>
        <end position="79"/>
    </location>
</feature>
<evidence type="ECO:0000256" key="1">
    <source>
        <dbReference type="ARBA" id="ARBA00004123"/>
    </source>
</evidence>
<dbReference type="GO" id="GO:0048468">
    <property type="term" value="P:cell development"/>
    <property type="evidence" value="ECO:0007669"/>
    <property type="project" value="TreeGrafter"/>
</dbReference>
<comment type="subcellular location">
    <subcellularLocation>
        <location evidence="1">Nucleus</location>
    </subcellularLocation>
</comment>
<dbReference type="GO" id="GO:0030182">
    <property type="term" value="P:neuron differentiation"/>
    <property type="evidence" value="ECO:0007669"/>
    <property type="project" value="TreeGrafter"/>
</dbReference>
<evidence type="ECO:0000313" key="5">
    <source>
        <dbReference type="Proteomes" id="UP000271098"/>
    </source>
</evidence>
<dbReference type="WBParaSite" id="GPUH_0000002401-mRNA-1">
    <property type="protein sequence ID" value="GPUH_0000002401-mRNA-1"/>
    <property type="gene ID" value="GPUH_0000002401"/>
</dbReference>
<keyword evidence="3" id="KW-0812">Transmembrane</keyword>
<proteinExistence type="predicted"/>
<dbReference type="EMBL" id="UYRT01000016">
    <property type="protein sequence ID" value="VDK27106.1"/>
    <property type="molecule type" value="Genomic_DNA"/>
</dbReference>
<evidence type="ECO:0000256" key="3">
    <source>
        <dbReference type="SAM" id="Phobius"/>
    </source>
</evidence>
<feature type="region of interest" description="Disordered" evidence="2">
    <location>
        <begin position="250"/>
        <end position="277"/>
    </location>
</feature>
<dbReference type="PANTHER" id="PTHR11211">
    <property type="entry name" value="IROQUOIS-CLASS HOMEODOMAIN PROTEIN IRX"/>
    <property type="match status" value="1"/>
</dbReference>
<feature type="compositionally biased region" description="Low complexity" evidence="2">
    <location>
        <begin position="253"/>
        <end position="270"/>
    </location>
</feature>
<feature type="transmembrane region" description="Helical" evidence="3">
    <location>
        <begin position="352"/>
        <end position="376"/>
    </location>
</feature>
<protein>
    <submittedName>
        <fullName evidence="6">Homeobox domain-containing protein</fullName>
    </submittedName>
</protein>
<gene>
    <name evidence="4" type="ORF">GPUH_LOCUS25</name>
</gene>
<dbReference type="GO" id="GO:0000981">
    <property type="term" value="F:DNA-binding transcription factor activity, RNA polymerase II-specific"/>
    <property type="evidence" value="ECO:0007669"/>
    <property type="project" value="TreeGrafter"/>
</dbReference>
<sequence>MVSTWFANARRRLKKENKMTWSPRNRPGEDDDDESGDAGAPVERDLSDRPSSSASDGGITVAVNNSSPQDNVHSKSATPPTRAGITESNPSTSSAAIPTAISQRKSKIWSIAETLSNRAVEANRSSSNSKDDRDRASTSAGDGKSSDDGRESIPSMLDASSAILPPFSGHPSLLPPVGVQAVPAANGQISQNFLHFNPWQQQQLAMTMAARLPFPRPEVLAMMAQAGHLRQPIFYSPMFMGAGIPGVPPQQPPFSLSSTTPLVSSSPSTSHSNGMTSKPIRQMLHHTPARRTAFMPQIKFFHILLMTAVTMVMMIIVMALALDVDDFDGDVDEDSGNDNGVVDISIISVICYVYYAFLLYFFSSLVDLVSVVVFAAKMWHRGLETKLQDTDG</sequence>
<evidence type="ECO:0000256" key="2">
    <source>
        <dbReference type="SAM" id="MobiDB-lite"/>
    </source>
</evidence>
<evidence type="ECO:0000313" key="6">
    <source>
        <dbReference type="WBParaSite" id="GPUH_0000002401-mRNA-1"/>
    </source>
</evidence>
<evidence type="ECO:0000313" key="4">
    <source>
        <dbReference type="EMBL" id="VDK27106.1"/>
    </source>
</evidence>
<dbReference type="PANTHER" id="PTHR11211:SF40">
    <property type="entry name" value="MIRROR, ISOFORM C"/>
    <property type="match status" value="1"/>
</dbReference>
<feature type="region of interest" description="Disordered" evidence="2">
    <location>
        <begin position="1"/>
        <end position="99"/>
    </location>
</feature>
<dbReference type="OrthoDB" id="5399138at2759"/>
<feature type="transmembrane region" description="Helical" evidence="3">
    <location>
        <begin position="300"/>
        <end position="322"/>
    </location>
</feature>
<dbReference type="Proteomes" id="UP000271098">
    <property type="component" value="Unassembled WGS sequence"/>
</dbReference>
<dbReference type="AlphaFoldDB" id="A0A183CU84"/>
<keyword evidence="3" id="KW-1133">Transmembrane helix</keyword>
<reference evidence="4 5" key="2">
    <citation type="submission" date="2018-11" db="EMBL/GenBank/DDBJ databases">
        <authorList>
            <consortium name="Pathogen Informatics"/>
        </authorList>
    </citation>
    <scope>NUCLEOTIDE SEQUENCE [LARGE SCALE GENOMIC DNA]</scope>
</reference>
<name>A0A183CU84_9BILA</name>
<keyword evidence="3" id="KW-0472">Membrane</keyword>
<reference evidence="6" key="1">
    <citation type="submission" date="2016-06" db="UniProtKB">
        <authorList>
            <consortium name="WormBaseParasite"/>
        </authorList>
    </citation>
    <scope>IDENTIFICATION</scope>
</reference>
<organism evidence="6">
    <name type="scientific">Gongylonema pulchrum</name>
    <dbReference type="NCBI Taxonomy" id="637853"/>
    <lineage>
        <taxon>Eukaryota</taxon>
        <taxon>Metazoa</taxon>
        <taxon>Ecdysozoa</taxon>
        <taxon>Nematoda</taxon>
        <taxon>Chromadorea</taxon>
        <taxon>Rhabditida</taxon>
        <taxon>Spirurina</taxon>
        <taxon>Spiruromorpha</taxon>
        <taxon>Spiruroidea</taxon>
        <taxon>Gongylonematidae</taxon>
        <taxon>Gongylonema</taxon>
    </lineage>
</organism>